<feature type="domain" description="Thioredoxin" evidence="1">
    <location>
        <begin position="17"/>
        <end position="135"/>
    </location>
</feature>
<dbReference type="EMBL" id="KV453842">
    <property type="protein sequence ID" value="ODV91313.1"/>
    <property type="molecule type" value="Genomic_DNA"/>
</dbReference>
<dbReference type="PROSITE" id="PS00194">
    <property type="entry name" value="THIOREDOXIN_1"/>
    <property type="match status" value="1"/>
</dbReference>
<dbReference type="Pfam" id="PF00085">
    <property type="entry name" value="Thioredoxin"/>
    <property type="match status" value="1"/>
</dbReference>
<dbReference type="OrthoDB" id="10264505at2759"/>
<organism evidence="2 3">
    <name type="scientific">Tortispora caseinolytica NRRL Y-17796</name>
    <dbReference type="NCBI Taxonomy" id="767744"/>
    <lineage>
        <taxon>Eukaryota</taxon>
        <taxon>Fungi</taxon>
        <taxon>Dikarya</taxon>
        <taxon>Ascomycota</taxon>
        <taxon>Saccharomycotina</taxon>
        <taxon>Trigonopsidomycetes</taxon>
        <taxon>Trigonopsidales</taxon>
        <taxon>Trigonopsidaceae</taxon>
        <taxon>Tortispora</taxon>
    </lineage>
</organism>
<dbReference type="InterPro" id="IPR013766">
    <property type="entry name" value="Thioredoxin_domain"/>
</dbReference>
<dbReference type="PROSITE" id="PS51352">
    <property type="entry name" value="THIOREDOXIN_2"/>
    <property type="match status" value="1"/>
</dbReference>
<dbReference type="InterPro" id="IPR017937">
    <property type="entry name" value="Thioredoxin_CS"/>
</dbReference>
<dbReference type="PRINTS" id="PR00421">
    <property type="entry name" value="THIOREDOXIN"/>
</dbReference>
<dbReference type="SUPFAM" id="SSF52833">
    <property type="entry name" value="Thioredoxin-like"/>
    <property type="match status" value="1"/>
</dbReference>
<dbReference type="Gene3D" id="3.40.30.10">
    <property type="entry name" value="Glutaredoxin"/>
    <property type="match status" value="1"/>
</dbReference>
<reference evidence="3" key="1">
    <citation type="submission" date="2016-02" db="EMBL/GenBank/DDBJ databases">
        <title>Comparative genomics of biotechnologically important yeasts.</title>
        <authorList>
            <consortium name="DOE Joint Genome Institute"/>
            <person name="Riley R."/>
            <person name="Haridas S."/>
            <person name="Wolfe K.H."/>
            <person name="Lopes M.R."/>
            <person name="Hittinger C.T."/>
            <person name="Goker M."/>
            <person name="Salamov A."/>
            <person name="Wisecaver J."/>
            <person name="Long T.M."/>
            <person name="Aerts A.L."/>
            <person name="Barry K."/>
            <person name="Choi C."/>
            <person name="Clum A."/>
            <person name="Coughlan A.Y."/>
            <person name="Deshpande S."/>
            <person name="Douglass A.P."/>
            <person name="Hanson S.J."/>
            <person name="Klenk H.-P."/>
            <person name="Labutti K."/>
            <person name="Lapidus A."/>
            <person name="Lindquist E."/>
            <person name="Lipzen A."/>
            <person name="Meier-Kolthoff J.P."/>
            <person name="Ohm R.A."/>
            <person name="Otillar R.P."/>
            <person name="Pangilinan J."/>
            <person name="Peng Y."/>
            <person name="Rokas A."/>
            <person name="Rosa C.A."/>
            <person name="Scheuner C."/>
            <person name="Sibirny A.A."/>
            <person name="Slot J.C."/>
            <person name="Stielow J.B."/>
            <person name="Sun H."/>
            <person name="Kurtzman C.P."/>
            <person name="Blackwell M."/>
            <person name="Jeffries T.W."/>
            <person name="Grigoriev I.V."/>
        </authorList>
    </citation>
    <scope>NUCLEOTIDE SEQUENCE [LARGE SCALE GENOMIC DNA]</scope>
    <source>
        <strain evidence="3">NRRL Y-17796</strain>
    </source>
</reference>
<name>A0A1E4THV0_9ASCO</name>
<evidence type="ECO:0000313" key="2">
    <source>
        <dbReference type="EMBL" id="ODV91313.1"/>
    </source>
</evidence>
<dbReference type="InterPro" id="IPR036249">
    <property type="entry name" value="Thioredoxin-like_sf"/>
</dbReference>
<dbReference type="PANTHER" id="PTHR45815">
    <property type="entry name" value="PROTEIN DISULFIDE-ISOMERASE A6"/>
    <property type="match status" value="1"/>
</dbReference>
<gene>
    <name evidence="2" type="ORF">CANCADRAFT_122300</name>
</gene>
<dbReference type="Proteomes" id="UP000095023">
    <property type="component" value="Unassembled WGS sequence"/>
</dbReference>
<accession>A0A1E4THV0</accession>
<keyword evidence="3" id="KW-1185">Reference proteome</keyword>
<protein>
    <recommendedName>
        <fullName evidence="1">Thioredoxin domain-containing protein</fullName>
    </recommendedName>
</protein>
<dbReference type="GO" id="GO:0015035">
    <property type="term" value="F:protein-disulfide reductase activity"/>
    <property type="evidence" value="ECO:0007669"/>
    <property type="project" value="TreeGrafter"/>
</dbReference>
<dbReference type="GO" id="GO:0034976">
    <property type="term" value="P:response to endoplasmic reticulum stress"/>
    <property type="evidence" value="ECO:0007669"/>
    <property type="project" value="TreeGrafter"/>
</dbReference>
<dbReference type="AlphaFoldDB" id="A0A1E4THV0"/>
<dbReference type="GO" id="GO:0005788">
    <property type="term" value="C:endoplasmic reticulum lumen"/>
    <property type="evidence" value="ECO:0007669"/>
    <property type="project" value="TreeGrafter"/>
</dbReference>
<dbReference type="PANTHER" id="PTHR45815:SF3">
    <property type="entry name" value="PROTEIN DISULFIDE-ISOMERASE A6"/>
    <property type="match status" value="1"/>
</dbReference>
<evidence type="ECO:0000259" key="1">
    <source>
        <dbReference type="PROSITE" id="PS51352"/>
    </source>
</evidence>
<evidence type="ECO:0000313" key="3">
    <source>
        <dbReference type="Proteomes" id="UP000095023"/>
    </source>
</evidence>
<sequence>MKLLLLSFVALVCADLYSAGSGVKSLTPKDFTSEVLDNDGVTIVEFYADWCGHCQNLKPTYEKLAKRLKGLATVAAVQCDAPENQELCSRHGVRGYPTLKIFRKPKNGKRAVPDDYRGERSVPAMANAVIDKIPNHVKYISSLAEAKAFVDENVVAVFAHKGKPLVPAMLKALAVDFQETLPIGATKPKILSELLGKDVPDKSLVIFRNGQPSLYDGDSWKRDSIHSYLSEQAAGKIDDEL</sequence>
<proteinExistence type="predicted"/>